<dbReference type="EMBL" id="BDQI01000004">
    <property type="protein sequence ID" value="GAX51103.1"/>
    <property type="molecule type" value="Genomic_DNA"/>
</dbReference>
<keyword evidence="2" id="KW-0812">Transmembrane</keyword>
<evidence type="ECO:0000256" key="1">
    <source>
        <dbReference type="SAM" id="MobiDB-lite"/>
    </source>
</evidence>
<dbReference type="Gene3D" id="3.20.20.80">
    <property type="entry name" value="Glycosidases"/>
    <property type="match status" value="1"/>
</dbReference>
<dbReference type="AlphaFoldDB" id="A0A250VA81"/>
<dbReference type="STRING" id="1963.AQJ27_16000"/>
<sequence length="398" mass="43534">MDEQRAGTEVETGAEPVAETPATPVAETDRGEGGGAGGPGDGEGRTSPSRVPAWLRTVGRGWRHPRLRWPKRVALALVLVSVLSLLAAGTALRVNYAGDPAPGTQTRNRDALWMGHAWVDGRKKDADVKALAKRLRATGIRDLYVHAGPLEHDGTLPESAYPKARWLVEAVHRELPGVRVQAWLGDVLATEGEVGMRLERAATRAAVVRSAGQILDAGFEGAHFDLEPLHSDDSNYLSLLDDLRRVTRAHDAQLSVAAHQIDPLPNLHSVFGAFTAHPKWWSQSFFGQVARRVDQIAVMSYDTALPLESLYGGYVAEQTSLALEVTPKSTDLLMGLPFYYEDNMDHHGSAETVAAAVRGTRLGLSRTDRTREHFGVALYVDFAAREKDWTAYEEGWVR</sequence>
<evidence type="ECO:0000313" key="4">
    <source>
        <dbReference type="Proteomes" id="UP000217446"/>
    </source>
</evidence>
<reference evidence="4" key="1">
    <citation type="submission" date="2017-05" db="EMBL/GenBank/DDBJ databases">
        <title>Streptomyces olivochromogenes NBRC 3561 whole genome shotgun sequence.</title>
        <authorList>
            <person name="Dohra H."/>
            <person name="Kodani S."/>
        </authorList>
    </citation>
    <scope>NUCLEOTIDE SEQUENCE [LARGE SCALE GENOMIC DNA]</scope>
    <source>
        <strain evidence="4">NBRC 3561</strain>
    </source>
</reference>
<keyword evidence="2" id="KW-0472">Membrane</keyword>
<evidence type="ECO:0000313" key="3">
    <source>
        <dbReference type="EMBL" id="GAX51103.1"/>
    </source>
</evidence>
<keyword evidence="2" id="KW-1133">Transmembrane helix</keyword>
<dbReference type="SUPFAM" id="SSF51445">
    <property type="entry name" value="(Trans)glycosidases"/>
    <property type="match status" value="1"/>
</dbReference>
<feature type="transmembrane region" description="Helical" evidence="2">
    <location>
        <begin position="73"/>
        <end position="92"/>
    </location>
</feature>
<protein>
    <submittedName>
        <fullName evidence="3">Membrane protein</fullName>
    </submittedName>
</protein>
<organism evidence="3 4">
    <name type="scientific">Streptomyces olivochromogenes</name>
    <dbReference type="NCBI Taxonomy" id="1963"/>
    <lineage>
        <taxon>Bacteria</taxon>
        <taxon>Bacillati</taxon>
        <taxon>Actinomycetota</taxon>
        <taxon>Actinomycetes</taxon>
        <taxon>Kitasatosporales</taxon>
        <taxon>Streptomycetaceae</taxon>
        <taxon>Streptomyces</taxon>
    </lineage>
</organism>
<name>A0A250VA81_STROL</name>
<gene>
    <name evidence="3" type="ORF">SO3561_02602</name>
</gene>
<accession>A0A250VA81</accession>
<proteinExistence type="predicted"/>
<evidence type="ECO:0000256" key="2">
    <source>
        <dbReference type="SAM" id="Phobius"/>
    </source>
</evidence>
<feature type="region of interest" description="Disordered" evidence="1">
    <location>
        <begin position="1"/>
        <end position="52"/>
    </location>
</feature>
<keyword evidence="4" id="KW-1185">Reference proteome</keyword>
<dbReference type="InterPro" id="IPR017853">
    <property type="entry name" value="GH"/>
</dbReference>
<dbReference type="Proteomes" id="UP000217446">
    <property type="component" value="Unassembled WGS sequence"/>
</dbReference>
<dbReference type="RefSeq" id="WP_235613522.1">
    <property type="nucleotide sequence ID" value="NZ_BDQI01000004.1"/>
</dbReference>
<comment type="caution">
    <text evidence="3">The sequence shown here is derived from an EMBL/GenBank/DDBJ whole genome shotgun (WGS) entry which is preliminary data.</text>
</comment>